<dbReference type="Proteomes" id="UP000032430">
    <property type="component" value="Chromosome I"/>
</dbReference>
<dbReference type="Gene3D" id="1.10.490.50">
    <property type="entry name" value="Antibiotic binding domain of TipA-like multidrug resistance regulators"/>
    <property type="match status" value="1"/>
</dbReference>
<dbReference type="HOGENOM" id="CLU_3356869_0_0_6"/>
<keyword evidence="2" id="KW-1185">Reference proteome</keyword>
<proteinExistence type="predicted"/>
<dbReference type="SUPFAM" id="SSF89082">
    <property type="entry name" value="Antibiotic binding domain of TipA-like multidrug resistance regulators"/>
    <property type="match status" value="1"/>
</dbReference>
<accession>A0A098G0B4</accession>
<name>A0A098G0B4_9GAMM</name>
<evidence type="ECO:0000313" key="1">
    <source>
        <dbReference type="EMBL" id="CEG55908.1"/>
    </source>
</evidence>
<dbReference type="STRING" id="1212491.LFA_0444"/>
<organism evidence="1 2">
    <name type="scientific">Legionella fallonii LLAP-10</name>
    <dbReference type="NCBI Taxonomy" id="1212491"/>
    <lineage>
        <taxon>Bacteria</taxon>
        <taxon>Pseudomonadati</taxon>
        <taxon>Pseudomonadota</taxon>
        <taxon>Gammaproteobacteria</taxon>
        <taxon>Legionellales</taxon>
        <taxon>Legionellaceae</taxon>
        <taxon>Legionella</taxon>
    </lineage>
</organism>
<reference evidence="2" key="1">
    <citation type="submission" date="2014-09" db="EMBL/GenBank/DDBJ databases">
        <authorList>
            <person name="Gomez-Valero L."/>
        </authorList>
    </citation>
    <scope>NUCLEOTIDE SEQUENCE [LARGE SCALE GENOMIC DNA]</scope>
    <source>
        <strain evidence="2">ATCC700992</strain>
    </source>
</reference>
<dbReference type="InterPro" id="IPR036244">
    <property type="entry name" value="TipA-like_antibiotic-bd"/>
</dbReference>
<protein>
    <submittedName>
        <fullName evidence="1">Uncharacterized protein</fullName>
    </submittedName>
</protein>
<dbReference type="AlphaFoldDB" id="A0A098G0B4"/>
<dbReference type="EMBL" id="LN614827">
    <property type="protein sequence ID" value="CEG55908.1"/>
    <property type="molecule type" value="Genomic_DNA"/>
</dbReference>
<sequence length="36" mass="4169">MYLEHADFKNFYNAYHSDLAASLVEAMTIFAQKKLS</sequence>
<dbReference type="KEGG" id="lfa:LFA_0444"/>
<gene>
    <name evidence="1" type="ORF">LFA_0444</name>
</gene>
<evidence type="ECO:0000313" key="2">
    <source>
        <dbReference type="Proteomes" id="UP000032430"/>
    </source>
</evidence>